<dbReference type="RefSeq" id="WP_138579618.1">
    <property type="nucleotide sequence ID" value="NZ_CP040818.1"/>
</dbReference>
<keyword evidence="3" id="KW-1185">Reference proteome</keyword>
<feature type="transmembrane region" description="Helical" evidence="1">
    <location>
        <begin position="40"/>
        <end position="64"/>
    </location>
</feature>
<dbReference type="AlphaFoldDB" id="A0A5B8FYR0"/>
<sequence>MMDITLALPLTFVAICGVAAGALATGIWADANGVCLHGLRPFLLAATLGGFGWLLIGIVLLWWLS</sequence>
<keyword evidence="1" id="KW-1133">Transmembrane helix</keyword>
<evidence type="ECO:0000256" key="1">
    <source>
        <dbReference type="SAM" id="Phobius"/>
    </source>
</evidence>
<protein>
    <submittedName>
        <fullName evidence="2">Uncharacterized protein</fullName>
    </submittedName>
</protein>
<keyword evidence="1" id="KW-0472">Membrane</keyword>
<evidence type="ECO:0000313" key="3">
    <source>
        <dbReference type="Proteomes" id="UP000305888"/>
    </source>
</evidence>
<dbReference type="OrthoDB" id="7885328at2"/>
<reference evidence="2 3" key="1">
    <citation type="submission" date="2019-06" db="EMBL/GenBank/DDBJ databases">
        <title>Genome sequence of Rhodobacteraceae bacterium D4M1.</title>
        <authorList>
            <person name="Cao J."/>
        </authorList>
    </citation>
    <scope>NUCLEOTIDE SEQUENCE [LARGE SCALE GENOMIC DNA]</scope>
    <source>
        <strain evidence="2 3">D4M1</strain>
    </source>
</reference>
<organism evidence="2 3">
    <name type="scientific">Paroceanicella profunda</name>
    <dbReference type="NCBI Taxonomy" id="2579971"/>
    <lineage>
        <taxon>Bacteria</taxon>
        <taxon>Pseudomonadati</taxon>
        <taxon>Pseudomonadota</taxon>
        <taxon>Alphaproteobacteria</taxon>
        <taxon>Rhodobacterales</taxon>
        <taxon>Paracoccaceae</taxon>
        <taxon>Paroceanicella</taxon>
    </lineage>
</organism>
<accession>A0A5B8FYR0</accession>
<proteinExistence type="predicted"/>
<dbReference type="EMBL" id="CP040818">
    <property type="protein sequence ID" value="QDL92520.1"/>
    <property type="molecule type" value="Genomic_DNA"/>
</dbReference>
<evidence type="ECO:0000313" key="2">
    <source>
        <dbReference type="EMBL" id="QDL92520.1"/>
    </source>
</evidence>
<name>A0A5B8FYR0_9RHOB</name>
<gene>
    <name evidence="2" type="ORF">FDP22_12460</name>
</gene>
<keyword evidence="1" id="KW-0812">Transmembrane</keyword>
<dbReference type="KEGG" id="ppru:FDP22_12460"/>
<dbReference type="Proteomes" id="UP000305888">
    <property type="component" value="Chromosome"/>
</dbReference>